<dbReference type="AlphaFoldDB" id="A0AA41WD26"/>
<sequence>MAVTAKEIAVSIRCGKANLAGIHHAVDNPSCSVVFIAGQPQTKVGPHRLFVHIARQLADIGVSSIRFDIAGWGDSTGEAKAYSNIGDSIQAIHRWLVETHPSKIPIVFFGLCDGATASIFAMKDLPVAGAILLNPYFRDESEHAKAVLNQHYLPQLANKEALMSHLKHPWRLPGKILGLIQQWCSSKRGTTNPQTVQILEAMARFSNPCLLGFSGNDFTATQAKNQLQSWLDTQPENVSVTTFENADHTFSNTIFKQSLIKCIIDFLTSNALCKLGNIEARS</sequence>
<dbReference type="NCBIfam" id="TIGR03100">
    <property type="entry name" value="hydr1_PEP"/>
    <property type="match status" value="1"/>
</dbReference>
<dbReference type="Gene3D" id="3.40.50.1820">
    <property type="entry name" value="alpha/beta hydrolase"/>
    <property type="match status" value="1"/>
</dbReference>
<dbReference type="Proteomes" id="UP001165393">
    <property type="component" value="Unassembled WGS sequence"/>
</dbReference>
<keyword evidence="3" id="KW-1185">Reference proteome</keyword>
<proteinExistence type="predicted"/>
<evidence type="ECO:0000313" key="2">
    <source>
        <dbReference type="EMBL" id="MCM2681509.1"/>
    </source>
</evidence>
<accession>A0AA41WD26</accession>
<name>A0AA41WD26_9GAMM</name>
<evidence type="ECO:0000313" key="3">
    <source>
        <dbReference type="Proteomes" id="UP001165393"/>
    </source>
</evidence>
<dbReference type="SUPFAM" id="SSF53474">
    <property type="entry name" value="alpha/beta-Hydrolases"/>
    <property type="match status" value="1"/>
</dbReference>
<evidence type="ECO:0000259" key="1">
    <source>
        <dbReference type="Pfam" id="PF12146"/>
    </source>
</evidence>
<comment type="caution">
    <text evidence="2">The sequence shown here is derived from an EMBL/GenBank/DDBJ whole genome shotgun (WGS) entry which is preliminary data.</text>
</comment>
<organism evidence="2 3">
    <name type="scientific">Echinimonas agarilytica</name>
    <dbReference type="NCBI Taxonomy" id="1215918"/>
    <lineage>
        <taxon>Bacteria</taxon>
        <taxon>Pseudomonadati</taxon>
        <taxon>Pseudomonadota</taxon>
        <taxon>Gammaproteobacteria</taxon>
        <taxon>Alteromonadales</taxon>
        <taxon>Echinimonadaceae</taxon>
        <taxon>Echinimonas</taxon>
    </lineage>
</organism>
<dbReference type="Pfam" id="PF12146">
    <property type="entry name" value="Hydrolase_4"/>
    <property type="match status" value="1"/>
</dbReference>
<dbReference type="GO" id="GO:0016787">
    <property type="term" value="F:hydrolase activity"/>
    <property type="evidence" value="ECO:0007669"/>
    <property type="project" value="UniProtKB-KW"/>
</dbReference>
<protein>
    <submittedName>
        <fullName evidence="2">Hydrolase 1, exosortase A system-associated</fullName>
    </submittedName>
</protein>
<keyword evidence="2" id="KW-0378">Hydrolase</keyword>
<dbReference type="EMBL" id="JAMQGP010000011">
    <property type="protein sequence ID" value="MCM2681509.1"/>
    <property type="molecule type" value="Genomic_DNA"/>
</dbReference>
<dbReference type="InterPro" id="IPR017531">
    <property type="entry name" value="Hydrolase-1_PEP"/>
</dbReference>
<gene>
    <name evidence="2" type="ORF">NAF29_17825</name>
</gene>
<dbReference type="InterPro" id="IPR029058">
    <property type="entry name" value="AB_hydrolase_fold"/>
</dbReference>
<dbReference type="RefSeq" id="WP_251262989.1">
    <property type="nucleotide sequence ID" value="NZ_JAMQGP010000011.1"/>
</dbReference>
<dbReference type="InterPro" id="IPR022742">
    <property type="entry name" value="Hydrolase_4"/>
</dbReference>
<reference evidence="2 3" key="1">
    <citation type="journal article" date="2013" name="Antonie Van Leeuwenhoek">
        <title>Echinimonas agarilytica gen. nov., sp. nov., a new gammaproteobacterium isolated from the sea urchin Strongylocentrotus intermedius.</title>
        <authorList>
            <person name="Nedashkovskaya O.I."/>
            <person name="Stenkova A.M."/>
            <person name="Zhukova N.V."/>
            <person name="Van Trappen S."/>
            <person name="Lee J.S."/>
            <person name="Kim S.B."/>
        </authorList>
    </citation>
    <scope>NUCLEOTIDE SEQUENCE [LARGE SCALE GENOMIC DNA]</scope>
    <source>
        <strain evidence="2 3">KMM 6351</strain>
    </source>
</reference>
<feature type="domain" description="Serine aminopeptidase S33" evidence="1">
    <location>
        <begin position="50"/>
        <end position="150"/>
    </location>
</feature>